<evidence type="ECO:0000313" key="3">
    <source>
        <dbReference type="Proteomes" id="UP001415169"/>
    </source>
</evidence>
<dbReference type="RefSeq" id="WP_344790977.1">
    <property type="nucleotide sequence ID" value="NZ_BAABBV010000001.1"/>
</dbReference>
<dbReference type="SUPFAM" id="SSF46785">
    <property type="entry name" value="Winged helix' DNA-binding domain"/>
    <property type="match status" value="1"/>
</dbReference>
<feature type="domain" description="HTH marR-type" evidence="1">
    <location>
        <begin position="2"/>
        <end position="142"/>
    </location>
</feature>
<gene>
    <name evidence="2" type="ORF">GCM10022286_13420</name>
</gene>
<reference evidence="2" key="1">
    <citation type="journal article" date="2014" name="Int. J. Syst. Evol. Microbiol.">
        <title>Complete genome of a new Firmicutes species belonging to the dominant human colonic microbiota ('Ruminococcus bicirculans') reveals two chromosomes and a selective capacity to utilize plant glucans.</title>
        <authorList>
            <consortium name="NISC Comparative Sequencing Program"/>
            <person name="Wegmann U."/>
            <person name="Louis P."/>
            <person name="Goesmann A."/>
            <person name="Henrissat B."/>
            <person name="Duncan S.H."/>
            <person name="Flint H.J."/>
        </authorList>
    </citation>
    <scope>NUCLEOTIDE SEQUENCE</scope>
    <source>
        <strain evidence="2">JCM 17590</strain>
    </source>
</reference>
<dbReference type="Gene3D" id="1.10.10.10">
    <property type="entry name" value="Winged helix-like DNA-binding domain superfamily/Winged helix DNA-binding domain"/>
    <property type="match status" value="1"/>
</dbReference>
<accession>A0ABP7ZIU3</accession>
<organism evidence="2 3">
    <name type="scientific">Gryllotalpicola daejeonensis</name>
    <dbReference type="NCBI Taxonomy" id="993087"/>
    <lineage>
        <taxon>Bacteria</taxon>
        <taxon>Bacillati</taxon>
        <taxon>Actinomycetota</taxon>
        <taxon>Actinomycetes</taxon>
        <taxon>Micrococcales</taxon>
        <taxon>Microbacteriaceae</taxon>
        <taxon>Gryllotalpicola</taxon>
    </lineage>
</organism>
<evidence type="ECO:0000313" key="2">
    <source>
        <dbReference type="EMBL" id="GAA4159280.1"/>
    </source>
</evidence>
<dbReference type="Proteomes" id="UP001415169">
    <property type="component" value="Unassembled WGS sequence"/>
</dbReference>
<dbReference type="Gene3D" id="1.10.287.100">
    <property type="match status" value="1"/>
</dbReference>
<dbReference type="InterPro" id="IPR000835">
    <property type="entry name" value="HTH_MarR-typ"/>
</dbReference>
<dbReference type="EMBL" id="BAABBV010000001">
    <property type="protein sequence ID" value="GAA4159280.1"/>
    <property type="molecule type" value="Genomic_DNA"/>
</dbReference>
<dbReference type="Pfam" id="PF12802">
    <property type="entry name" value="MarR_2"/>
    <property type="match status" value="1"/>
</dbReference>
<evidence type="ECO:0000259" key="1">
    <source>
        <dbReference type="PROSITE" id="PS50995"/>
    </source>
</evidence>
<keyword evidence="3" id="KW-1185">Reference proteome</keyword>
<dbReference type="InterPro" id="IPR036390">
    <property type="entry name" value="WH_DNA-bd_sf"/>
</dbReference>
<dbReference type="PANTHER" id="PTHR39515:SF2">
    <property type="entry name" value="HTH-TYPE TRANSCRIPTIONAL REGULATOR RV0880"/>
    <property type="match status" value="1"/>
</dbReference>
<name>A0ABP7ZIU3_9MICO</name>
<protein>
    <submittedName>
        <fullName evidence="2">MarR family transcriptional regulator</fullName>
    </submittedName>
</protein>
<dbReference type="InterPro" id="IPR052526">
    <property type="entry name" value="HTH-type_Bedaq_tolerance"/>
</dbReference>
<sequence length="147" mass="15695">MTSSFSPELRDLAGRLRFGTVHLGHRLRIERGEESGLSGNKLLVLSRLVRDGPSTPSRIAAAERVSPQALSRVFAELEAAGLIARRPDPDDARQSLLEVTDAGTTAVGSDAARRDAWLAGALADLTPAELAVLRVAADLMTRLAESR</sequence>
<dbReference type="PROSITE" id="PS50995">
    <property type="entry name" value="HTH_MARR_2"/>
    <property type="match status" value="1"/>
</dbReference>
<reference evidence="2" key="2">
    <citation type="submission" date="2023-12" db="EMBL/GenBank/DDBJ databases">
        <authorList>
            <person name="Sun Q."/>
            <person name="Inoue M."/>
        </authorList>
    </citation>
    <scope>NUCLEOTIDE SEQUENCE</scope>
    <source>
        <strain evidence="2">JCM 17590</strain>
    </source>
</reference>
<dbReference type="InterPro" id="IPR036388">
    <property type="entry name" value="WH-like_DNA-bd_sf"/>
</dbReference>
<proteinExistence type="predicted"/>
<dbReference type="SMART" id="SM00347">
    <property type="entry name" value="HTH_MARR"/>
    <property type="match status" value="1"/>
</dbReference>
<comment type="caution">
    <text evidence="2">The sequence shown here is derived from an EMBL/GenBank/DDBJ whole genome shotgun (WGS) entry which is preliminary data.</text>
</comment>
<dbReference type="PANTHER" id="PTHR39515">
    <property type="entry name" value="CONSERVED PROTEIN"/>
    <property type="match status" value="1"/>
</dbReference>